<feature type="transmembrane region" description="Helical" evidence="1">
    <location>
        <begin position="20"/>
        <end position="40"/>
    </location>
</feature>
<dbReference type="EMBL" id="JAUTFL010000009">
    <property type="protein sequence ID" value="MDW8645580.1"/>
    <property type="molecule type" value="Genomic_DNA"/>
</dbReference>
<gene>
    <name evidence="2" type="ORF">Q7V66_05375</name>
</gene>
<keyword evidence="1" id="KW-0472">Membrane</keyword>
<protein>
    <submittedName>
        <fullName evidence="2">Uncharacterized protein</fullName>
    </submittedName>
</protein>
<reference evidence="2" key="1">
    <citation type="submission" date="2023-07" db="EMBL/GenBank/DDBJ databases">
        <title>Characterization of virulence traits, antimicrobial resistance genes carried by mobile genetic elements and competence in Streptococcus suis strains isolated in France.</title>
        <authorList>
            <person name="Dechene-Tempier M."/>
            <person name="Marois-Crehan C."/>
            <person name="De Boisseson C."/>
            <person name="Lucas P."/>
            <person name="Bougeard S."/>
            <person name="Libante V."/>
            <person name="Payot S."/>
        </authorList>
    </citation>
    <scope>NUCLEOTIDE SEQUENCE</scope>
    <source>
        <strain evidence="2">1551</strain>
    </source>
</reference>
<organism evidence="2 3">
    <name type="scientific">Streptococcus suis</name>
    <dbReference type="NCBI Taxonomy" id="1307"/>
    <lineage>
        <taxon>Bacteria</taxon>
        <taxon>Bacillati</taxon>
        <taxon>Bacillota</taxon>
        <taxon>Bacilli</taxon>
        <taxon>Lactobacillales</taxon>
        <taxon>Streptococcaceae</taxon>
        <taxon>Streptococcus</taxon>
    </lineage>
</organism>
<accession>A0AAJ2PHZ2</accession>
<evidence type="ECO:0000313" key="3">
    <source>
        <dbReference type="Proteomes" id="UP001276229"/>
    </source>
</evidence>
<dbReference type="Proteomes" id="UP001276229">
    <property type="component" value="Unassembled WGS sequence"/>
</dbReference>
<evidence type="ECO:0000313" key="2">
    <source>
        <dbReference type="EMBL" id="MDW8645580.1"/>
    </source>
</evidence>
<comment type="caution">
    <text evidence="2">The sequence shown here is derived from an EMBL/GenBank/DDBJ whole genome shotgun (WGS) entry which is preliminary data.</text>
</comment>
<sequence length="176" mass="20123">MTKYQVETVMNLIKNKKNYFLCALAIFLVLFITITCSRVFSNNVYYLDAEGRIELNIKGNYDNIDAYMTFEIASEANNGKIRLSGRNILADIDSHIIYNIEKQQIEKWIDTDNDGVSELTILPNDTSQSIYIDSKGLVINLPNQYRFSINSSKDFSIVVENISNTSVSFSKNVKYN</sequence>
<dbReference type="AlphaFoldDB" id="A0AAJ2PHZ2"/>
<name>A0AAJ2PHZ2_STRSU</name>
<proteinExistence type="predicted"/>
<keyword evidence="1" id="KW-0812">Transmembrane</keyword>
<dbReference type="RefSeq" id="WP_172077197.1">
    <property type="nucleotide sequence ID" value="NZ_CP149804.1"/>
</dbReference>
<evidence type="ECO:0000256" key="1">
    <source>
        <dbReference type="SAM" id="Phobius"/>
    </source>
</evidence>
<keyword evidence="1" id="KW-1133">Transmembrane helix</keyword>